<keyword evidence="3" id="KW-1185">Reference proteome</keyword>
<dbReference type="AlphaFoldDB" id="A0AAN5C746"/>
<organism evidence="2 3">
    <name type="scientific">Pristionchus mayeri</name>
    <dbReference type="NCBI Taxonomy" id="1317129"/>
    <lineage>
        <taxon>Eukaryota</taxon>
        <taxon>Metazoa</taxon>
        <taxon>Ecdysozoa</taxon>
        <taxon>Nematoda</taxon>
        <taxon>Chromadorea</taxon>
        <taxon>Rhabditida</taxon>
        <taxon>Rhabditina</taxon>
        <taxon>Diplogasteromorpha</taxon>
        <taxon>Diplogasteroidea</taxon>
        <taxon>Neodiplogasteridae</taxon>
        <taxon>Pristionchus</taxon>
    </lineage>
</organism>
<accession>A0AAN5C746</accession>
<dbReference type="PANTHER" id="PTHR31552:SF31">
    <property type="entry name" value="SERPENTINE RECEPTOR CLASS GAMMA"/>
    <property type="match status" value="1"/>
</dbReference>
<sequence length="112" mass="12689">MEILLICLDFALISAEIYLLFRLSLTRDPFFQIPFFHFLTVTGIGGIISVCGYLINVRFQVTEESAWSFKFGYVLNSFGVTLSTTGKLCIVVNRFVAMRNGMLLENVFTISK</sequence>
<name>A0AAN5C746_9BILA</name>
<keyword evidence="1" id="KW-1133">Transmembrane helix</keyword>
<evidence type="ECO:0008006" key="4">
    <source>
        <dbReference type="Google" id="ProtNLM"/>
    </source>
</evidence>
<protein>
    <recommendedName>
        <fullName evidence="4">G protein-coupled receptor</fullName>
    </recommendedName>
</protein>
<dbReference type="EMBL" id="BTRK01000001">
    <property type="protein sequence ID" value="GMR31429.1"/>
    <property type="molecule type" value="Genomic_DNA"/>
</dbReference>
<dbReference type="Proteomes" id="UP001328107">
    <property type="component" value="Unassembled WGS sequence"/>
</dbReference>
<evidence type="ECO:0000313" key="3">
    <source>
        <dbReference type="Proteomes" id="UP001328107"/>
    </source>
</evidence>
<evidence type="ECO:0000313" key="2">
    <source>
        <dbReference type="EMBL" id="GMR31429.1"/>
    </source>
</evidence>
<reference evidence="3" key="1">
    <citation type="submission" date="2022-10" db="EMBL/GenBank/DDBJ databases">
        <title>Genome assembly of Pristionchus species.</title>
        <authorList>
            <person name="Yoshida K."/>
            <person name="Sommer R.J."/>
        </authorList>
    </citation>
    <scope>NUCLEOTIDE SEQUENCE [LARGE SCALE GENOMIC DNA]</scope>
    <source>
        <strain evidence="3">RS5460</strain>
    </source>
</reference>
<keyword evidence="1" id="KW-0812">Transmembrane</keyword>
<comment type="caution">
    <text evidence="2">The sequence shown here is derived from an EMBL/GenBank/DDBJ whole genome shotgun (WGS) entry which is preliminary data.</text>
</comment>
<gene>
    <name evidence="2" type="ORF">PMAYCL1PPCAC_01624</name>
</gene>
<keyword evidence="1" id="KW-0472">Membrane</keyword>
<feature type="transmembrane region" description="Helical" evidence="1">
    <location>
        <begin position="31"/>
        <end position="55"/>
    </location>
</feature>
<dbReference type="PANTHER" id="PTHR31552">
    <property type="entry name" value="SERPENTINE RECEPTOR CLASS GAMMA"/>
    <property type="match status" value="1"/>
</dbReference>
<proteinExistence type="predicted"/>
<evidence type="ECO:0000256" key="1">
    <source>
        <dbReference type="SAM" id="Phobius"/>
    </source>
</evidence>